<dbReference type="RefSeq" id="WP_135285452.1">
    <property type="nucleotide sequence ID" value="NZ_SMLL01000004.1"/>
</dbReference>
<evidence type="ECO:0000256" key="4">
    <source>
        <dbReference type="ARBA" id="ARBA00022519"/>
    </source>
</evidence>
<comment type="subunit">
    <text evidence="9">The complex comprises the extracytoplasmic solute receptor protein and the two transmembrane proteins.</text>
</comment>
<dbReference type="GO" id="GO:0022857">
    <property type="term" value="F:transmembrane transporter activity"/>
    <property type="evidence" value="ECO:0007669"/>
    <property type="project" value="UniProtKB-UniRule"/>
</dbReference>
<dbReference type="AlphaFoldDB" id="A0A4Z0BM70"/>
<dbReference type="PANTHER" id="PTHR35011:SF10">
    <property type="entry name" value="TRAP TRANSPORTER SMALL PERMEASE PROTEIN"/>
    <property type="match status" value="1"/>
</dbReference>
<comment type="subcellular location">
    <subcellularLocation>
        <location evidence="1 9">Cell inner membrane</location>
        <topology evidence="1 9">Multi-pass membrane protein</topology>
    </subcellularLocation>
</comment>
<dbReference type="InterPro" id="IPR007387">
    <property type="entry name" value="TRAP_DctQ"/>
</dbReference>
<comment type="function">
    <text evidence="9">Part of the tripartite ATP-independent periplasmic (TRAP) transport system.</text>
</comment>
<comment type="similarity">
    <text evidence="8 9">Belongs to the TRAP transporter small permease family.</text>
</comment>
<keyword evidence="12" id="KW-1185">Reference proteome</keyword>
<accession>A0A4Z0BM70</accession>
<organism evidence="11 12">
    <name type="scientific">Ramlibacter rhizophilus</name>
    <dbReference type="NCBI Taxonomy" id="1781167"/>
    <lineage>
        <taxon>Bacteria</taxon>
        <taxon>Pseudomonadati</taxon>
        <taxon>Pseudomonadota</taxon>
        <taxon>Betaproteobacteria</taxon>
        <taxon>Burkholderiales</taxon>
        <taxon>Comamonadaceae</taxon>
        <taxon>Ramlibacter</taxon>
    </lineage>
</organism>
<feature type="transmembrane region" description="Helical" evidence="9">
    <location>
        <begin position="23"/>
        <end position="46"/>
    </location>
</feature>
<feature type="domain" description="Tripartite ATP-independent periplasmic transporters DctQ component" evidence="10">
    <location>
        <begin position="38"/>
        <end position="172"/>
    </location>
</feature>
<keyword evidence="6 9" id="KW-1133">Transmembrane helix</keyword>
<proteinExistence type="inferred from homology"/>
<keyword evidence="3" id="KW-1003">Cell membrane</keyword>
<evidence type="ECO:0000256" key="3">
    <source>
        <dbReference type="ARBA" id="ARBA00022475"/>
    </source>
</evidence>
<feature type="transmembrane region" description="Helical" evidence="9">
    <location>
        <begin position="66"/>
        <end position="83"/>
    </location>
</feature>
<gene>
    <name evidence="11" type="ORF">EZ242_12305</name>
</gene>
<evidence type="ECO:0000259" key="10">
    <source>
        <dbReference type="Pfam" id="PF04290"/>
    </source>
</evidence>
<keyword evidence="2 9" id="KW-0813">Transport</keyword>
<dbReference type="GO" id="GO:0015740">
    <property type="term" value="P:C4-dicarboxylate transport"/>
    <property type="evidence" value="ECO:0007669"/>
    <property type="project" value="TreeGrafter"/>
</dbReference>
<dbReference type="PANTHER" id="PTHR35011">
    <property type="entry name" value="2,3-DIKETO-L-GULONATE TRAP TRANSPORTER SMALL PERMEASE PROTEIN YIAM"/>
    <property type="match status" value="1"/>
</dbReference>
<dbReference type="Pfam" id="PF04290">
    <property type="entry name" value="DctQ"/>
    <property type="match status" value="1"/>
</dbReference>
<evidence type="ECO:0000256" key="8">
    <source>
        <dbReference type="ARBA" id="ARBA00038436"/>
    </source>
</evidence>
<feature type="transmembrane region" description="Helical" evidence="9">
    <location>
        <begin position="104"/>
        <end position="126"/>
    </location>
</feature>
<feature type="transmembrane region" description="Helical" evidence="9">
    <location>
        <begin position="148"/>
        <end position="167"/>
    </location>
</feature>
<evidence type="ECO:0000256" key="6">
    <source>
        <dbReference type="ARBA" id="ARBA00022989"/>
    </source>
</evidence>
<evidence type="ECO:0000256" key="5">
    <source>
        <dbReference type="ARBA" id="ARBA00022692"/>
    </source>
</evidence>
<evidence type="ECO:0000313" key="11">
    <source>
        <dbReference type="EMBL" id="TFY99910.1"/>
    </source>
</evidence>
<dbReference type="EMBL" id="SMLL01000004">
    <property type="protein sequence ID" value="TFY99910.1"/>
    <property type="molecule type" value="Genomic_DNA"/>
</dbReference>
<comment type="caution">
    <text evidence="11">The sequence shown here is derived from an EMBL/GenBank/DDBJ whole genome shotgun (WGS) entry which is preliminary data.</text>
</comment>
<keyword evidence="4 9" id="KW-0997">Cell inner membrane</keyword>
<keyword evidence="5 9" id="KW-0812">Transmembrane</keyword>
<name>A0A4Z0BM70_9BURK</name>
<protein>
    <recommendedName>
        <fullName evidence="9">TRAP transporter small permease protein</fullName>
    </recommendedName>
</protein>
<dbReference type="Proteomes" id="UP000297564">
    <property type="component" value="Unassembled WGS sequence"/>
</dbReference>
<dbReference type="OrthoDB" id="9180463at2"/>
<reference evidence="11 12" key="1">
    <citation type="submission" date="2019-03" db="EMBL/GenBank/DDBJ databases">
        <title>Ramlibacter rhizophilus CCTCC AB2015357, whole genome shotgun sequence.</title>
        <authorList>
            <person name="Zhang X."/>
            <person name="Feng G."/>
            <person name="Zhu H."/>
        </authorList>
    </citation>
    <scope>NUCLEOTIDE SEQUENCE [LARGE SCALE GENOMIC DNA]</scope>
    <source>
        <strain evidence="11 12">CCTCC AB2015357</strain>
    </source>
</reference>
<keyword evidence="7 9" id="KW-0472">Membrane</keyword>
<evidence type="ECO:0000256" key="2">
    <source>
        <dbReference type="ARBA" id="ARBA00022448"/>
    </source>
</evidence>
<sequence length="187" mass="20399">MSGAPARTPGKAAGAVSRAYGRLLAALALAGCAVLFAMMLVIVADVFLRNVAVPGLPRGLAWSNEVSELMLYFTTVLVAPWLLRQGQHIRVDILLQALPKRLAWSLEWVGDVIGLTCCLFIAWYGARAAWASYADGALSIKTLVTPEWWSLAPLPIVFVLLAIEMVFRMQRLWHAERGPRQDAVSAA</sequence>
<evidence type="ECO:0000256" key="7">
    <source>
        <dbReference type="ARBA" id="ARBA00023136"/>
    </source>
</evidence>
<evidence type="ECO:0000256" key="9">
    <source>
        <dbReference type="RuleBase" id="RU369079"/>
    </source>
</evidence>
<evidence type="ECO:0000313" key="12">
    <source>
        <dbReference type="Proteomes" id="UP000297564"/>
    </source>
</evidence>
<dbReference type="InterPro" id="IPR055348">
    <property type="entry name" value="DctQ"/>
</dbReference>
<evidence type="ECO:0000256" key="1">
    <source>
        <dbReference type="ARBA" id="ARBA00004429"/>
    </source>
</evidence>
<dbReference type="GO" id="GO:0005886">
    <property type="term" value="C:plasma membrane"/>
    <property type="evidence" value="ECO:0007669"/>
    <property type="project" value="UniProtKB-SubCell"/>
</dbReference>